<keyword evidence="1" id="KW-0812">Transmembrane</keyword>
<keyword evidence="1" id="KW-1133">Transmembrane helix</keyword>
<dbReference type="InterPro" id="IPR050491">
    <property type="entry name" value="AmpC-like"/>
</dbReference>
<dbReference type="InterPro" id="IPR001466">
    <property type="entry name" value="Beta-lactam-related"/>
</dbReference>
<organism evidence="3">
    <name type="scientific">marine sediment metagenome</name>
    <dbReference type="NCBI Taxonomy" id="412755"/>
    <lineage>
        <taxon>unclassified sequences</taxon>
        <taxon>metagenomes</taxon>
        <taxon>ecological metagenomes</taxon>
    </lineage>
</organism>
<reference evidence="3" key="1">
    <citation type="journal article" date="2015" name="Nature">
        <title>Complex archaea that bridge the gap between prokaryotes and eukaryotes.</title>
        <authorList>
            <person name="Spang A."/>
            <person name="Saw J.H."/>
            <person name="Jorgensen S.L."/>
            <person name="Zaremba-Niedzwiedzka K."/>
            <person name="Martijn J."/>
            <person name="Lind A.E."/>
            <person name="van Eijk R."/>
            <person name="Schleper C."/>
            <person name="Guy L."/>
            <person name="Ettema T.J."/>
        </authorList>
    </citation>
    <scope>NUCLEOTIDE SEQUENCE</scope>
</reference>
<accession>A0A0F9GMJ2</accession>
<sequence length="375" mass="41759">MRRREHWITSVIIWAMLVSLLALGVSGWALEKKFDKQTQEKMEKALDKAMQESRSPAAIVGVWAPGDGTWVVAKGTADIETGQLAQIEDKTRLGSITKTFVATAILQLVDEGKIGLDEAANKYLSFMPGESKVTVRQLLNHSSGIFDAENDDPVFRKAVNENPSRRLFPQEIVEVSLAHEPYNQPGKGAHYSNTNYKLLGMIVEEVTGKDLGVVIQEKIIDRLGLSNTVFATQPDIRGDHLHGYAVLESETIDVTIQPSIWMLWASGNMVSNLQDQKEWAKALGRGALLSKKTYEEMMSWIEIVVRTGKIEYGLGVFKVGDRFIGHAGVVTGYYGRIAYDPGTDITIVLFFNQLGAKEDVDVYESFLHELIDILR</sequence>
<dbReference type="Pfam" id="PF00144">
    <property type="entry name" value="Beta-lactamase"/>
    <property type="match status" value="1"/>
</dbReference>
<name>A0A0F9GMJ2_9ZZZZ</name>
<evidence type="ECO:0000313" key="3">
    <source>
        <dbReference type="EMBL" id="KKM00100.1"/>
    </source>
</evidence>
<evidence type="ECO:0000256" key="1">
    <source>
        <dbReference type="SAM" id="Phobius"/>
    </source>
</evidence>
<dbReference type="PANTHER" id="PTHR46825:SF7">
    <property type="entry name" value="D-ALANYL-D-ALANINE CARBOXYPEPTIDASE"/>
    <property type="match status" value="1"/>
</dbReference>
<dbReference type="AlphaFoldDB" id="A0A0F9GMJ2"/>
<feature type="domain" description="Beta-lactamase-related" evidence="2">
    <location>
        <begin position="43"/>
        <end position="359"/>
    </location>
</feature>
<keyword evidence="1" id="KW-0472">Membrane</keyword>
<evidence type="ECO:0000259" key="2">
    <source>
        <dbReference type="Pfam" id="PF00144"/>
    </source>
</evidence>
<dbReference type="EMBL" id="LAZR01017513">
    <property type="protein sequence ID" value="KKM00100.1"/>
    <property type="molecule type" value="Genomic_DNA"/>
</dbReference>
<feature type="transmembrane region" description="Helical" evidence="1">
    <location>
        <begin position="7"/>
        <end position="30"/>
    </location>
</feature>
<dbReference type="InterPro" id="IPR012338">
    <property type="entry name" value="Beta-lactam/transpept-like"/>
</dbReference>
<gene>
    <name evidence="3" type="ORF">LCGC14_1807810</name>
</gene>
<comment type="caution">
    <text evidence="3">The sequence shown here is derived from an EMBL/GenBank/DDBJ whole genome shotgun (WGS) entry which is preliminary data.</text>
</comment>
<dbReference type="PANTHER" id="PTHR46825">
    <property type="entry name" value="D-ALANYL-D-ALANINE-CARBOXYPEPTIDASE/ENDOPEPTIDASE AMPH"/>
    <property type="match status" value="1"/>
</dbReference>
<proteinExistence type="predicted"/>
<protein>
    <recommendedName>
        <fullName evidence="2">Beta-lactamase-related domain-containing protein</fullName>
    </recommendedName>
</protein>
<dbReference type="Gene3D" id="3.40.710.10">
    <property type="entry name" value="DD-peptidase/beta-lactamase superfamily"/>
    <property type="match status" value="1"/>
</dbReference>
<dbReference type="SUPFAM" id="SSF56601">
    <property type="entry name" value="beta-lactamase/transpeptidase-like"/>
    <property type="match status" value="1"/>
</dbReference>